<dbReference type="EMBL" id="JACHHW010000008">
    <property type="protein sequence ID" value="MBB5188547.1"/>
    <property type="molecule type" value="Genomic_DNA"/>
</dbReference>
<protein>
    <submittedName>
        <fullName evidence="1">Uncharacterized protein</fullName>
    </submittedName>
</protein>
<proteinExistence type="predicted"/>
<keyword evidence="2" id="KW-1185">Reference proteome</keyword>
<name>A0A840R6Q9_9GAMM</name>
<evidence type="ECO:0000313" key="1">
    <source>
        <dbReference type="EMBL" id="MBB5188547.1"/>
    </source>
</evidence>
<evidence type="ECO:0000313" key="2">
    <source>
        <dbReference type="Proteomes" id="UP000536640"/>
    </source>
</evidence>
<dbReference type="AlphaFoldDB" id="A0A840R6Q9"/>
<comment type="caution">
    <text evidence="1">The sequence shown here is derived from an EMBL/GenBank/DDBJ whole genome shotgun (WGS) entry which is preliminary data.</text>
</comment>
<accession>A0A840R6Q9</accession>
<gene>
    <name evidence="1" type="ORF">HNQ57_002837</name>
</gene>
<organism evidence="1 2">
    <name type="scientific">Zhongshania antarctica</name>
    <dbReference type="NCBI Taxonomy" id="641702"/>
    <lineage>
        <taxon>Bacteria</taxon>
        <taxon>Pseudomonadati</taxon>
        <taxon>Pseudomonadota</taxon>
        <taxon>Gammaproteobacteria</taxon>
        <taxon>Cellvibrionales</taxon>
        <taxon>Spongiibacteraceae</taxon>
        <taxon>Zhongshania</taxon>
    </lineage>
</organism>
<dbReference type="Proteomes" id="UP000536640">
    <property type="component" value="Unassembled WGS sequence"/>
</dbReference>
<sequence length="129" mass="14457">MSNDTGDATPGILKGLESLILEAVEIYRADDIEKVREQFPSQRLAKFRNHIASKPDERGAPLMLYWPHGVFRLGREADIINPQTLSLAWIGAASGMPDYYCRCRALWMLPISGRGFDNVVPMPRSKGPK</sequence>
<dbReference type="RefSeq" id="WP_184463999.1">
    <property type="nucleotide sequence ID" value="NZ_JACHHW010000008.1"/>
</dbReference>
<reference evidence="1 2" key="1">
    <citation type="submission" date="2020-08" db="EMBL/GenBank/DDBJ databases">
        <title>Genomic Encyclopedia of Type Strains, Phase IV (KMG-IV): sequencing the most valuable type-strain genomes for metagenomic binning, comparative biology and taxonomic classification.</title>
        <authorList>
            <person name="Goeker M."/>
        </authorList>
    </citation>
    <scope>NUCLEOTIDE SEQUENCE [LARGE SCALE GENOMIC DNA]</scope>
    <source>
        <strain evidence="1 2">DSM 25701</strain>
    </source>
</reference>